<dbReference type="PROSITE" id="PS50835">
    <property type="entry name" value="IG_LIKE"/>
    <property type="match status" value="3"/>
</dbReference>
<dbReference type="InterPro" id="IPR003006">
    <property type="entry name" value="Ig/MHC_CS"/>
</dbReference>
<dbReference type="PROSITE" id="PS00290">
    <property type="entry name" value="IG_MHC"/>
    <property type="match status" value="1"/>
</dbReference>
<feature type="non-terminal residue" evidence="6">
    <location>
        <position position="321"/>
    </location>
</feature>
<accession>A0A7K9SYN7</accession>
<dbReference type="OrthoDB" id="6370831at2759"/>
<gene>
    <name evidence="6" type="primary">Sirpa_1</name>
    <name evidence="6" type="ORF">GALDEA_R12922</name>
</gene>
<dbReference type="EMBL" id="VWZX01004964">
    <property type="protein sequence ID" value="NXI40481.1"/>
    <property type="molecule type" value="Genomic_DNA"/>
</dbReference>
<dbReference type="InterPro" id="IPR003599">
    <property type="entry name" value="Ig_sub"/>
</dbReference>
<dbReference type="Gene3D" id="2.60.40.10">
    <property type="entry name" value="Immunoglobulins"/>
    <property type="match status" value="3"/>
</dbReference>
<dbReference type="InterPro" id="IPR036179">
    <property type="entry name" value="Ig-like_dom_sf"/>
</dbReference>
<dbReference type="SMART" id="SM00406">
    <property type="entry name" value="IGv"/>
    <property type="match status" value="1"/>
</dbReference>
<evidence type="ECO:0000259" key="5">
    <source>
        <dbReference type="PROSITE" id="PS50835"/>
    </source>
</evidence>
<dbReference type="PANTHER" id="PTHR19971">
    <property type="entry name" value="SIGNAL-REGULATORY PROTEIN BETA"/>
    <property type="match status" value="1"/>
</dbReference>
<dbReference type="AlphaFoldDB" id="A0A7K9SYN7"/>
<dbReference type="InterPro" id="IPR013783">
    <property type="entry name" value="Ig-like_fold"/>
</dbReference>
<feature type="domain" description="Ig-like" evidence="5">
    <location>
        <begin position="113"/>
        <end position="217"/>
    </location>
</feature>
<evidence type="ECO:0000256" key="3">
    <source>
        <dbReference type="ARBA" id="ARBA00023180"/>
    </source>
</evidence>
<dbReference type="InterPro" id="IPR003597">
    <property type="entry name" value="Ig_C1-set"/>
</dbReference>
<evidence type="ECO:0000256" key="1">
    <source>
        <dbReference type="ARBA" id="ARBA00022729"/>
    </source>
</evidence>
<dbReference type="InterPro" id="IPR051755">
    <property type="entry name" value="Ig-like_CS_Receptor"/>
</dbReference>
<dbReference type="Proteomes" id="UP000566440">
    <property type="component" value="Unassembled WGS sequence"/>
</dbReference>
<feature type="domain" description="Ig-like" evidence="5">
    <location>
        <begin position="218"/>
        <end position="309"/>
    </location>
</feature>
<evidence type="ECO:0000256" key="2">
    <source>
        <dbReference type="ARBA" id="ARBA00023157"/>
    </source>
</evidence>
<dbReference type="SMART" id="SM00407">
    <property type="entry name" value="IGc1"/>
    <property type="match status" value="2"/>
</dbReference>
<dbReference type="Pfam" id="PF07686">
    <property type="entry name" value="V-set"/>
    <property type="match status" value="1"/>
</dbReference>
<dbReference type="SUPFAM" id="SSF48726">
    <property type="entry name" value="Immunoglobulin"/>
    <property type="match status" value="3"/>
</dbReference>
<keyword evidence="1" id="KW-0732">Signal</keyword>
<dbReference type="Pfam" id="PF07654">
    <property type="entry name" value="C1-set"/>
    <property type="match status" value="2"/>
</dbReference>
<evidence type="ECO:0000256" key="4">
    <source>
        <dbReference type="ARBA" id="ARBA00023319"/>
    </source>
</evidence>
<organism evidence="6 7">
    <name type="scientific">Galbula dea</name>
    <dbReference type="NCBI Taxonomy" id="1109041"/>
    <lineage>
        <taxon>Eukaryota</taxon>
        <taxon>Metazoa</taxon>
        <taxon>Chordata</taxon>
        <taxon>Craniata</taxon>
        <taxon>Vertebrata</taxon>
        <taxon>Euteleostomi</taxon>
        <taxon>Archelosauria</taxon>
        <taxon>Archosauria</taxon>
        <taxon>Dinosauria</taxon>
        <taxon>Saurischia</taxon>
        <taxon>Theropoda</taxon>
        <taxon>Coelurosauria</taxon>
        <taxon>Aves</taxon>
        <taxon>Neognathae</taxon>
        <taxon>Neoaves</taxon>
        <taxon>Telluraves</taxon>
        <taxon>Coraciimorphae</taxon>
        <taxon>Piciformes</taxon>
        <taxon>Galbulidae</taxon>
        <taxon>Galbula</taxon>
    </lineage>
</organism>
<keyword evidence="7" id="KW-1185">Reference proteome</keyword>
<keyword evidence="2" id="KW-1015">Disulfide bond</keyword>
<protein>
    <submittedName>
        <fullName evidence="6">SHPS1 phosphatase</fullName>
    </submittedName>
</protein>
<dbReference type="FunFam" id="2.60.40.10:FF:000295">
    <property type="entry name" value="Tyrosine-protein phosphatase non-receptor type substrate 1"/>
    <property type="match status" value="1"/>
</dbReference>
<dbReference type="SMART" id="SM00409">
    <property type="entry name" value="IG"/>
    <property type="match status" value="3"/>
</dbReference>
<reference evidence="6 7" key="1">
    <citation type="submission" date="2019-09" db="EMBL/GenBank/DDBJ databases">
        <title>Bird 10,000 Genomes (B10K) Project - Family phase.</title>
        <authorList>
            <person name="Zhang G."/>
        </authorList>
    </citation>
    <scope>NUCLEOTIDE SEQUENCE [LARGE SCALE GENOMIC DNA]</scope>
    <source>
        <strain evidence="6">B10K-DU-001-62</strain>
        <tissue evidence="6">Muscle</tissue>
    </source>
</reference>
<dbReference type="InterPro" id="IPR007110">
    <property type="entry name" value="Ig-like_dom"/>
</dbReference>
<feature type="domain" description="Ig-like" evidence="5">
    <location>
        <begin position="1"/>
        <end position="86"/>
    </location>
</feature>
<keyword evidence="4" id="KW-0393">Immunoglobulin domain</keyword>
<keyword evidence="3" id="KW-0325">Glycoprotein</keyword>
<proteinExistence type="predicted"/>
<dbReference type="InterPro" id="IPR013106">
    <property type="entry name" value="Ig_V-set"/>
</dbReference>
<comment type="caution">
    <text evidence="6">The sequence shown here is derived from an EMBL/GenBank/DDBJ whole genome shotgun (WGS) entry which is preliminary data.</text>
</comment>
<evidence type="ECO:0000313" key="6">
    <source>
        <dbReference type="EMBL" id="NXI40481.1"/>
    </source>
</evidence>
<sequence length="321" mass="35335">QSFQLQQPQDTVSVTAGETITLTCTVSEGGRPGPVKWLKGWGTENQTVYEQTGSSPRVTRVTTGSNTDFNIQIRDAQPEDAGTYYCVKFLKRRSVLELFMHGRGTVVSVQAKPTHPVVSGPDHRGSPGQLVTFTCTAGGFFPKDISVKWFKDMAQVSSQPPQISPEHTKSSYNMSSTVTMMLQKDDVRSQLVCEVQHPTLTAPLRGTYQLRESLRVSPSVRVVTDSVSSIEVNKTVNISCHVEGFYPGDVAVTWLENRAEIKAENNARPEETQQGLFKLRSLLEVQATEQKNGSVFTCQAVHDGQDPVSGIFTLWISVPAK</sequence>
<evidence type="ECO:0000313" key="7">
    <source>
        <dbReference type="Proteomes" id="UP000566440"/>
    </source>
</evidence>
<feature type="non-terminal residue" evidence="6">
    <location>
        <position position="1"/>
    </location>
</feature>
<name>A0A7K9SYN7_9PICI</name>